<keyword evidence="3" id="KW-0812">Transmembrane</keyword>
<dbReference type="InterPro" id="IPR001611">
    <property type="entry name" value="Leu-rich_rpt"/>
</dbReference>
<dbReference type="InterPro" id="IPR009459">
    <property type="entry name" value="MucBP_dom"/>
</dbReference>
<keyword evidence="1" id="KW-0677">Repeat</keyword>
<evidence type="ECO:0000259" key="4">
    <source>
        <dbReference type="Pfam" id="PF06458"/>
    </source>
</evidence>
<sequence>MGKFQRERRRLLTDNADKGVIVSTMMLMGVGWQLGTAMPASADQRDEPLISQSQSMNDETDQVEIGPITDQSTPTTDDDGDVVETTQELVTTALTPNTPVDQPAIARAADQVTSAPEVGDEPTQSGKLSTDESTAAVVPTDIPVSTEPAPDQSAPVMAYDDRTIDEWMPNPILQKVILWTLKRGDPNQVKFHPDNRNWKTVDDITQQDMSLLLNVSIIGDSNSDGISTYISEKTSGKTEFSLKGLEYAANMTNIALGGGGREFPYHLQGDVVDISQLAYMPNLNSALLSFNRIEDISPLRNLKNLGTLHLAYNHIADFRVISGLNSNMKLYLEEQYVVLPSVKVDVKTRSHHLLSPFRLPNGNTPGLSGFLGDLWQDFIYDINDEDTNYHLVYHTLLRKNFAWVKGEKGMWFKDIPDQQPGKLDPFDNHQIESLDNKYYYLVSQANVLKKDVEPVDSACELEPEKFDCSAYWYVIQPYTIGQAAGTVTVHYQDQSGKTIAPDKKLAQGFVDDDYDAKDLAVNIEGYTLQEPLPDNAKGKYTEGPIEITYIYQQDQVKPGGTQPPVSGVTPPVPTPVPSTPVVTPPASSEKPAPAPVPPVTAPTEMVRPETPKPAVTPEPVVHQAGAASAVAPVTPVDHGGVSDAVAVALPVSQQQTDSNGSAPEQPILPQTNQRQGQLAWLGGWGLLVGIVGVIWHRRKRE</sequence>
<evidence type="ECO:0000313" key="6">
    <source>
        <dbReference type="Proteomes" id="UP001596258"/>
    </source>
</evidence>
<dbReference type="Gene3D" id="3.80.10.10">
    <property type="entry name" value="Ribonuclease Inhibitor"/>
    <property type="match status" value="1"/>
</dbReference>
<feature type="compositionally biased region" description="Low complexity" evidence="2">
    <location>
        <begin position="558"/>
        <end position="569"/>
    </location>
</feature>
<keyword evidence="6" id="KW-1185">Reference proteome</keyword>
<comment type="caution">
    <text evidence="5">The sequence shown here is derived from an EMBL/GenBank/DDBJ whole genome shotgun (WGS) entry which is preliminary data.</text>
</comment>
<dbReference type="Proteomes" id="UP001596258">
    <property type="component" value="Unassembled WGS sequence"/>
</dbReference>
<accession>A0ABW1UAB0</accession>
<dbReference type="SUPFAM" id="SSF52058">
    <property type="entry name" value="L domain-like"/>
    <property type="match status" value="1"/>
</dbReference>
<feature type="compositionally biased region" description="Low complexity" evidence="2">
    <location>
        <begin position="579"/>
        <end position="591"/>
    </location>
</feature>
<evidence type="ECO:0000256" key="3">
    <source>
        <dbReference type="SAM" id="Phobius"/>
    </source>
</evidence>
<gene>
    <name evidence="5" type="ORF">ACFP1M_09140</name>
</gene>
<dbReference type="InterPro" id="IPR032675">
    <property type="entry name" value="LRR_dom_sf"/>
</dbReference>
<feature type="region of interest" description="Disordered" evidence="2">
    <location>
        <begin position="557"/>
        <end position="614"/>
    </location>
</feature>
<dbReference type="PROSITE" id="PS51450">
    <property type="entry name" value="LRR"/>
    <property type="match status" value="2"/>
</dbReference>
<dbReference type="Pfam" id="PF06458">
    <property type="entry name" value="MucBP"/>
    <property type="match status" value="1"/>
</dbReference>
<evidence type="ECO:0000256" key="1">
    <source>
        <dbReference type="ARBA" id="ARBA00022737"/>
    </source>
</evidence>
<dbReference type="EMBL" id="JBHSSO010000066">
    <property type="protein sequence ID" value="MFC6290332.1"/>
    <property type="molecule type" value="Genomic_DNA"/>
</dbReference>
<evidence type="ECO:0000313" key="5">
    <source>
        <dbReference type="EMBL" id="MFC6290332.1"/>
    </source>
</evidence>
<dbReference type="RefSeq" id="WP_125576399.1">
    <property type="nucleotide sequence ID" value="NZ_JBHSSO010000066.1"/>
</dbReference>
<dbReference type="Gene3D" id="3.10.20.320">
    <property type="entry name" value="Putative peptidoglycan bound protein (lpxtg motif)"/>
    <property type="match status" value="1"/>
</dbReference>
<keyword evidence="3" id="KW-1133">Transmembrane helix</keyword>
<feature type="compositionally biased region" description="Polar residues" evidence="2">
    <location>
        <begin position="122"/>
        <end position="133"/>
    </location>
</feature>
<proteinExistence type="predicted"/>
<organism evidence="5 6">
    <name type="scientific">Levilactobacillus angrenensis</name>
    <dbReference type="NCBI Taxonomy" id="2486020"/>
    <lineage>
        <taxon>Bacteria</taxon>
        <taxon>Bacillati</taxon>
        <taxon>Bacillota</taxon>
        <taxon>Bacilli</taxon>
        <taxon>Lactobacillales</taxon>
        <taxon>Lactobacillaceae</taxon>
        <taxon>Levilactobacillus</taxon>
    </lineage>
</organism>
<reference evidence="6" key="1">
    <citation type="journal article" date="2019" name="Int. J. Syst. Evol. Microbiol.">
        <title>The Global Catalogue of Microorganisms (GCM) 10K type strain sequencing project: providing services to taxonomists for standard genome sequencing and annotation.</title>
        <authorList>
            <consortium name="The Broad Institute Genomics Platform"/>
            <consortium name="The Broad Institute Genome Sequencing Center for Infectious Disease"/>
            <person name="Wu L."/>
            <person name="Ma J."/>
        </authorList>
    </citation>
    <scope>NUCLEOTIDE SEQUENCE [LARGE SCALE GENOMIC DNA]</scope>
    <source>
        <strain evidence="6">CCM 8893</strain>
    </source>
</reference>
<feature type="transmembrane region" description="Helical" evidence="3">
    <location>
        <begin position="678"/>
        <end position="695"/>
    </location>
</feature>
<feature type="region of interest" description="Disordered" evidence="2">
    <location>
        <begin position="50"/>
        <end position="81"/>
    </location>
</feature>
<name>A0ABW1UAB0_9LACO</name>
<evidence type="ECO:0000256" key="2">
    <source>
        <dbReference type="SAM" id="MobiDB-lite"/>
    </source>
</evidence>
<feature type="domain" description="MucBP" evidence="4">
    <location>
        <begin position="486"/>
        <end position="552"/>
    </location>
</feature>
<protein>
    <submittedName>
        <fullName evidence="5">MucBP domain-containing protein</fullName>
    </submittedName>
</protein>
<dbReference type="NCBIfam" id="TIGR01167">
    <property type="entry name" value="LPXTG_anchor"/>
    <property type="match status" value="1"/>
</dbReference>
<feature type="region of interest" description="Disordered" evidence="2">
    <location>
        <begin position="109"/>
        <end position="136"/>
    </location>
</feature>
<keyword evidence="3" id="KW-0472">Membrane</keyword>